<dbReference type="OrthoDB" id="9795247at2"/>
<dbReference type="Pfam" id="PF00480">
    <property type="entry name" value="ROK"/>
    <property type="match status" value="1"/>
</dbReference>
<evidence type="ECO:0000313" key="2">
    <source>
        <dbReference type="EMBL" id="SFK36607.1"/>
    </source>
</evidence>
<dbReference type="SUPFAM" id="SSF53067">
    <property type="entry name" value="Actin-like ATPase domain"/>
    <property type="match status" value="1"/>
</dbReference>
<keyword evidence="2" id="KW-0418">Kinase</keyword>
<organism evidence="2 3">
    <name type="scientific">Marinilactibacillus piezotolerans</name>
    <dbReference type="NCBI Taxonomy" id="258723"/>
    <lineage>
        <taxon>Bacteria</taxon>
        <taxon>Bacillati</taxon>
        <taxon>Bacillota</taxon>
        <taxon>Bacilli</taxon>
        <taxon>Lactobacillales</taxon>
        <taxon>Carnobacteriaceae</taxon>
        <taxon>Marinilactibacillus</taxon>
    </lineage>
</organism>
<keyword evidence="3" id="KW-1185">Reference proteome</keyword>
<comment type="similarity">
    <text evidence="1">Belongs to the ROK (NagC/XylR) family.</text>
</comment>
<evidence type="ECO:0000256" key="1">
    <source>
        <dbReference type="ARBA" id="ARBA00006479"/>
    </source>
</evidence>
<dbReference type="AlphaFoldDB" id="A0A1I3YXL8"/>
<name>A0A1I3YXL8_9LACT</name>
<dbReference type="GO" id="GO:0016301">
    <property type="term" value="F:kinase activity"/>
    <property type="evidence" value="ECO:0007669"/>
    <property type="project" value="UniProtKB-KW"/>
</dbReference>
<dbReference type="InterPro" id="IPR000600">
    <property type="entry name" value="ROK"/>
</dbReference>
<sequence>MKEKLLLFDIGGSSIKCGIWENENLLNLDNIQTPDSWDEMKEQFLIVFNRYNDVPFSGVGISCPGAVDTENGVINGISAIAYIHRFPIKKAFEELFGLPVSIQNDANCAGLAELWKGNAQGASSACCMIIGTGIGGAVIIDGKLHSGHNLFGGEFGYQIIDSNSSTTLSEVGSPVKMAKNYTKQKADGTVYNGEDVFKFAENGDELAEKMRSKLLDALSLGIYNLLVSINPEKILIGGGISKNASLIPELKLRTENLLKDKGAKELDFEIQECRFFSDSNLIGAAYQYVLENT</sequence>
<protein>
    <submittedName>
        <fullName evidence="2">Sugar kinase of the NBD/HSP70 family, may contain an N-terminal HTH domain</fullName>
    </submittedName>
</protein>
<dbReference type="InterPro" id="IPR043129">
    <property type="entry name" value="ATPase_NBD"/>
</dbReference>
<gene>
    <name evidence="2" type="ORF">SAMN04488569_102620</name>
</gene>
<dbReference type="Gene3D" id="3.30.420.40">
    <property type="match status" value="2"/>
</dbReference>
<dbReference type="EMBL" id="FOSJ01000026">
    <property type="protein sequence ID" value="SFK36607.1"/>
    <property type="molecule type" value="Genomic_DNA"/>
</dbReference>
<accession>A0A1I3YXL8</accession>
<reference evidence="3" key="1">
    <citation type="submission" date="2016-10" db="EMBL/GenBank/DDBJ databases">
        <authorList>
            <person name="Varghese N."/>
            <person name="Submissions S."/>
        </authorList>
    </citation>
    <scope>NUCLEOTIDE SEQUENCE [LARGE SCALE GENOMIC DNA]</scope>
    <source>
        <strain evidence="3">DSM 16108</strain>
    </source>
</reference>
<dbReference type="Proteomes" id="UP000199589">
    <property type="component" value="Unassembled WGS sequence"/>
</dbReference>
<keyword evidence="2" id="KW-0808">Transferase</keyword>
<evidence type="ECO:0000313" key="3">
    <source>
        <dbReference type="Proteomes" id="UP000199589"/>
    </source>
</evidence>
<dbReference type="PANTHER" id="PTHR18964:SF170">
    <property type="entry name" value="SUGAR KINASE"/>
    <property type="match status" value="1"/>
</dbReference>
<proteinExistence type="inferred from homology"/>
<dbReference type="RefSeq" id="WP_091897798.1">
    <property type="nucleotide sequence ID" value="NZ_FOSJ01000026.1"/>
</dbReference>
<dbReference type="PANTHER" id="PTHR18964">
    <property type="entry name" value="ROK (REPRESSOR, ORF, KINASE) FAMILY"/>
    <property type="match status" value="1"/>
</dbReference>
<dbReference type="CDD" id="cd24152">
    <property type="entry name" value="ASKHA_NBD_ROK-like"/>
    <property type="match status" value="1"/>
</dbReference>